<dbReference type="GO" id="GO:0003735">
    <property type="term" value="F:structural constituent of ribosome"/>
    <property type="evidence" value="ECO:0007669"/>
    <property type="project" value="InterPro"/>
</dbReference>
<name>A0A2M7W1M7_9BACT</name>
<proteinExistence type="inferred from homology"/>
<reference evidence="5" key="1">
    <citation type="submission" date="2017-09" db="EMBL/GenBank/DDBJ databases">
        <title>Depth-based differentiation of microbial function through sediment-hosted aquifers and enrichment of novel symbionts in the deep terrestrial subsurface.</title>
        <authorList>
            <person name="Probst A.J."/>
            <person name="Ladd B."/>
            <person name="Jarett J.K."/>
            <person name="Geller-Mcgrath D.E."/>
            <person name="Sieber C.M.K."/>
            <person name="Emerson J.B."/>
            <person name="Anantharaman K."/>
            <person name="Thomas B.C."/>
            <person name="Malmstrom R."/>
            <person name="Stieglmeier M."/>
            <person name="Klingl A."/>
            <person name="Woyke T."/>
            <person name="Ryan C.M."/>
            <person name="Banfield J.F."/>
        </authorList>
    </citation>
    <scope>NUCLEOTIDE SEQUENCE [LARGE SCALE GENOMIC DNA]</scope>
</reference>
<dbReference type="Pfam" id="PF00830">
    <property type="entry name" value="Ribosomal_L28"/>
    <property type="match status" value="1"/>
</dbReference>
<dbReference type="GO" id="GO:1990904">
    <property type="term" value="C:ribonucleoprotein complex"/>
    <property type="evidence" value="ECO:0007669"/>
    <property type="project" value="UniProtKB-KW"/>
</dbReference>
<dbReference type="InterPro" id="IPR037147">
    <property type="entry name" value="Ribosomal_bL28_sf"/>
</dbReference>
<evidence type="ECO:0008006" key="6">
    <source>
        <dbReference type="Google" id="ProtNLM"/>
    </source>
</evidence>
<dbReference type="AlphaFoldDB" id="A0A2M7W1M7"/>
<dbReference type="Gene3D" id="2.30.170.40">
    <property type="entry name" value="Ribosomal protein L28/L24"/>
    <property type="match status" value="1"/>
</dbReference>
<dbReference type="EMBL" id="PFQB01000078">
    <property type="protein sequence ID" value="PJA13665.1"/>
    <property type="molecule type" value="Genomic_DNA"/>
</dbReference>
<comment type="caution">
    <text evidence="4">The sequence shown here is derived from an EMBL/GenBank/DDBJ whole genome shotgun (WGS) entry which is preliminary data.</text>
</comment>
<protein>
    <recommendedName>
        <fullName evidence="6">50S ribosomal protein L28</fullName>
    </recommendedName>
</protein>
<dbReference type="InterPro" id="IPR026569">
    <property type="entry name" value="Ribosomal_bL28"/>
</dbReference>
<gene>
    <name evidence="4" type="ORF">COX64_03085</name>
</gene>
<keyword evidence="3" id="KW-0687">Ribonucleoprotein</keyword>
<dbReference type="GO" id="GO:0005840">
    <property type="term" value="C:ribosome"/>
    <property type="evidence" value="ECO:0007669"/>
    <property type="project" value="UniProtKB-KW"/>
</dbReference>
<evidence type="ECO:0000313" key="5">
    <source>
        <dbReference type="Proteomes" id="UP000228952"/>
    </source>
</evidence>
<evidence type="ECO:0000256" key="2">
    <source>
        <dbReference type="ARBA" id="ARBA00022980"/>
    </source>
</evidence>
<keyword evidence="2" id="KW-0689">Ribosomal protein</keyword>
<organism evidence="4 5">
    <name type="scientific">Candidatus Dojkabacteria bacterium CG_4_10_14_0_2_um_filter_Dojkabacteria_WS6_41_15</name>
    <dbReference type="NCBI Taxonomy" id="2014249"/>
    <lineage>
        <taxon>Bacteria</taxon>
        <taxon>Candidatus Dojkabacteria</taxon>
    </lineage>
</organism>
<dbReference type="SUPFAM" id="SSF143800">
    <property type="entry name" value="L28p-like"/>
    <property type="match status" value="1"/>
</dbReference>
<evidence type="ECO:0000256" key="3">
    <source>
        <dbReference type="ARBA" id="ARBA00023274"/>
    </source>
</evidence>
<evidence type="ECO:0000313" key="4">
    <source>
        <dbReference type="EMBL" id="PJA13665.1"/>
    </source>
</evidence>
<evidence type="ECO:0000256" key="1">
    <source>
        <dbReference type="ARBA" id="ARBA00008760"/>
    </source>
</evidence>
<dbReference type="InterPro" id="IPR034704">
    <property type="entry name" value="Ribosomal_bL28/bL31-like_sf"/>
</dbReference>
<dbReference type="Proteomes" id="UP000228952">
    <property type="component" value="Unassembled WGS sequence"/>
</dbReference>
<sequence length="86" mass="10111">MALRCDVCDKKTVHGDSHIHRHSAWRYKAPRTKRVWLPNIRPVKLTVKEGIKEISMCMACYKRYTRDGVAFLKKKQVRELKDVTLA</sequence>
<comment type="similarity">
    <text evidence="1">Belongs to the bacterial ribosomal protein bL28 family.</text>
</comment>
<accession>A0A2M7W1M7</accession>